<evidence type="ECO:0000313" key="3">
    <source>
        <dbReference type="Proteomes" id="UP001149079"/>
    </source>
</evidence>
<feature type="compositionally biased region" description="Low complexity" evidence="1">
    <location>
        <begin position="354"/>
        <end position="375"/>
    </location>
</feature>
<name>A0A9W9HAX8_9EURO</name>
<protein>
    <recommendedName>
        <fullName evidence="4">HNH nuclease domain-containing protein</fullName>
    </recommendedName>
</protein>
<feature type="compositionally biased region" description="Acidic residues" evidence="1">
    <location>
        <begin position="339"/>
        <end position="349"/>
    </location>
</feature>
<comment type="caution">
    <text evidence="2">The sequence shown here is derived from an EMBL/GenBank/DDBJ whole genome shotgun (WGS) entry which is preliminary data.</text>
</comment>
<dbReference type="RefSeq" id="XP_056524946.1">
    <property type="nucleotide sequence ID" value="XM_056662833.1"/>
</dbReference>
<proteinExistence type="predicted"/>
<evidence type="ECO:0000256" key="1">
    <source>
        <dbReference type="SAM" id="MobiDB-lite"/>
    </source>
</evidence>
<evidence type="ECO:0000313" key="2">
    <source>
        <dbReference type="EMBL" id="KAJ5143302.1"/>
    </source>
</evidence>
<feature type="compositionally biased region" description="Polar residues" evidence="1">
    <location>
        <begin position="376"/>
        <end position="388"/>
    </location>
</feature>
<keyword evidence="3" id="KW-1185">Reference proteome</keyword>
<feature type="compositionally biased region" description="Acidic residues" evidence="1">
    <location>
        <begin position="397"/>
        <end position="407"/>
    </location>
</feature>
<reference evidence="2" key="1">
    <citation type="submission" date="2022-11" db="EMBL/GenBank/DDBJ databases">
        <authorList>
            <person name="Petersen C."/>
        </authorList>
    </citation>
    <scope>NUCLEOTIDE SEQUENCE</scope>
    <source>
        <strain evidence="2">IBT 22155</strain>
    </source>
</reference>
<evidence type="ECO:0008006" key="4">
    <source>
        <dbReference type="Google" id="ProtNLM"/>
    </source>
</evidence>
<sequence>MSNPTGLPLTGRALPALPDRISTVALTNEERFNVPSVERQSFFITLASIIGRQGLPTQLWAVLHICDIRKLEWIVQLANLSAIFSEAFRNISTGFPFNWTFLPPLDKTTFSEIPPPADALSSWRAGYSRRAIWDAKQRDGSHCVLTGNSKSYDAVPIFPSFTGKSRLSYDQSIPDFWKYVDVFWGHATAERWEKAAFENPNDPHAPVNDCTNMICLRKDLRAAWLDALFVLRPVSLSTDKTEMIIEFYWQPQYAHKSFENIPTTTRALSSERLIGMNGMVVMVGEGDQRRPIESGYRFKMATHNPETHPLPSWELLDMQWHLTRIVAMCSAARYKNNECDSDDSDDSDPEIAVASRRGNASPRANAPPRAYRSPRGSVSPSLPRTSSYVFGRPLSPVEEEEEYVEDLDLGRDSTGPLPGPESDQPRSG</sequence>
<dbReference type="Proteomes" id="UP001149079">
    <property type="component" value="Unassembled WGS sequence"/>
</dbReference>
<dbReference type="EMBL" id="JAPQKL010000002">
    <property type="protein sequence ID" value="KAJ5143302.1"/>
    <property type="molecule type" value="Genomic_DNA"/>
</dbReference>
<accession>A0A9W9HAX8</accession>
<feature type="region of interest" description="Disordered" evidence="1">
    <location>
        <begin position="337"/>
        <end position="428"/>
    </location>
</feature>
<dbReference type="AlphaFoldDB" id="A0A9W9HAX8"/>
<dbReference type="OrthoDB" id="5416097at2759"/>
<dbReference type="GeneID" id="81402003"/>
<organism evidence="2 3">
    <name type="scientific">Penicillium bovifimosum</name>
    <dbReference type="NCBI Taxonomy" id="126998"/>
    <lineage>
        <taxon>Eukaryota</taxon>
        <taxon>Fungi</taxon>
        <taxon>Dikarya</taxon>
        <taxon>Ascomycota</taxon>
        <taxon>Pezizomycotina</taxon>
        <taxon>Eurotiomycetes</taxon>
        <taxon>Eurotiomycetidae</taxon>
        <taxon>Eurotiales</taxon>
        <taxon>Aspergillaceae</taxon>
        <taxon>Penicillium</taxon>
    </lineage>
</organism>
<reference evidence="2" key="2">
    <citation type="journal article" date="2023" name="IMA Fungus">
        <title>Comparative genomic study of the Penicillium genus elucidates a diverse pangenome and 15 lateral gene transfer events.</title>
        <authorList>
            <person name="Petersen C."/>
            <person name="Sorensen T."/>
            <person name="Nielsen M.R."/>
            <person name="Sondergaard T.E."/>
            <person name="Sorensen J.L."/>
            <person name="Fitzpatrick D.A."/>
            <person name="Frisvad J.C."/>
            <person name="Nielsen K.L."/>
        </authorList>
    </citation>
    <scope>NUCLEOTIDE SEQUENCE</scope>
    <source>
        <strain evidence="2">IBT 22155</strain>
    </source>
</reference>
<gene>
    <name evidence="2" type="ORF">N7515_002089</name>
</gene>